<dbReference type="EMBL" id="CP061800">
    <property type="protein sequence ID" value="QTA85222.1"/>
    <property type="molecule type" value="Genomic_DNA"/>
</dbReference>
<keyword evidence="3" id="KW-1185">Reference proteome</keyword>
<feature type="compositionally biased region" description="Basic and acidic residues" evidence="1">
    <location>
        <begin position="1"/>
        <end position="10"/>
    </location>
</feature>
<feature type="region of interest" description="Disordered" evidence="1">
    <location>
        <begin position="1"/>
        <end position="58"/>
    </location>
</feature>
<feature type="compositionally biased region" description="Basic and acidic residues" evidence="1">
    <location>
        <begin position="25"/>
        <end position="58"/>
    </location>
</feature>
<evidence type="ECO:0000313" key="3">
    <source>
        <dbReference type="Proteomes" id="UP000663722"/>
    </source>
</evidence>
<feature type="compositionally biased region" description="Polar residues" evidence="1">
    <location>
        <begin position="11"/>
        <end position="23"/>
    </location>
</feature>
<accession>A0A975BGR6</accession>
<evidence type="ECO:0000313" key="2">
    <source>
        <dbReference type="EMBL" id="QTA85222.1"/>
    </source>
</evidence>
<protein>
    <submittedName>
        <fullName evidence="2">Uncharacterized protein</fullName>
    </submittedName>
</protein>
<reference evidence="2" key="1">
    <citation type="journal article" date="2021" name="Microb. Physiol.">
        <title>Proteogenomic Insights into the Physiology of Marine, Sulfate-Reducing, Filamentous Desulfonema limicola and Desulfonema magnum.</title>
        <authorList>
            <person name="Schnaars V."/>
            <person name="Wohlbrand L."/>
            <person name="Scheve S."/>
            <person name="Hinrichs C."/>
            <person name="Reinhardt R."/>
            <person name="Rabus R."/>
        </authorList>
    </citation>
    <scope>NUCLEOTIDE SEQUENCE</scope>
    <source>
        <strain evidence="2">4be13</strain>
    </source>
</reference>
<sequence>MCKRSEKDVSVSDSKQSYFSVSKSDGLKDNDKYEENFGKESGSYDKHRISESHHKVRS</sequence>
<proteinExistence type="predicted"/>
<gene>
    <name evidence="2" type="ORF">dnm_012270</name>
</gene>
<dbReference type="KEGG" id="dmm:dnm_012270"/>
<name>A0A975BGR6_9BACT</name>
<dbReference type="AlphaFoldDB" id="A0A975BGR6"/>
<organism evidence="2 3">
    <name type="scientific">Desulfonema magnum</name>
    <dbReference type="NCBI Taxonomy" id="45655"/>
    <lineage>
        <taxon>Bacteria</taxon>
        <taxon>Pseudomonadati</taxon>
        <taxon>Thermodesulfobacteriota</taxon>
        <taxon>Desulfobacteria</taxon>
        <taxon>Desulfobacterales</taxon>
        <taxon>Desulfococcaceae</taxon>
        <taxon>Desulfonema</taxon>
    </lineage>
</organism>
<evidence type="ECO:0000256" key="1">
    <source>
        <dbReference type="SAM" id="MobiDB-lite"/>
    </source>
</evidence>
<dbReference type="Proteomes" id="UP000663722">
    <property type="component" value="Chromosome"/>
</dbReference>